<dbReference type="RefSeq" id="WP_212781403.1">
    <property type="nucleotide sequence ID" value="NZ_BMAY01000017.1"/>
</dbReference>
<protein>
    <submittedName>
        <fullName evidence="1">Uncharacterized protein</fullName>
    </submittedName>
</protein>
<dbReference type="AlphaFoldDB" id="A0A916QKP1"/>
<accession>A0A916QKP1</accession>
<proteinExistence type="predicted"/>
<name>A0A916QKP1_9LACO</name>
<dbReference type="EMBL" id="BMAY01000017">
    <property type="protein sequence ID" value="GFZ27723.1"/>
    <property type="molecule type" value="Genomic_DNA"/>
</dbReference>
<gene>
    <name evidence="1" type="ORF">LCB40_16030</name>
</gene>
<evidence type="ECO:0000313" key="1">
    <source>
        <dbReference type="EMBL" id="GFZ27723.1"/>
    </source>
</evidence>
<evidence type="ECO:0000313" key="2">
    <source>
        <dbReference type="Proteomes" id="UP000677218"/>
    </source>
</evidence>
<comment type="caution">
    <text evidence="1">The sequence shown here is derived from an EMBL/GenBank/DDBJ whole genome shotgun (WGS) entry which is preliminary data.</text>
</comment>
<dbReference type="Proteomes" id="UP000677218">
    <property type="component" value="Unassembled WGS sequence"/>
</dbReference>
<sequence length="351" mass="40215">MPVDQPRISTPREDRVELTKRKKLSPLGTGIIIVINQFKVRKMNKITTLRLNADSSDEYYVGIKIKQINDWLLFEPINSDNYWDGVIWMRIDQVQEFNDKKISESHLKNLADPFNKRAMNSRLINELSLDSFVGHVITVQTSDGKEITGRLENVAKSALFISEFVNIYQREERAISVNLQDIIMVIPAEIENDLLNKWYKATNLPKSNLVEIYLHGQPQEEFFLGQILAENDHSLLLASITDTGVFDDLVVFKKADCDKIIKDDPKLPYYQFMLNAHLENKSADPQHLLDREVKLQAAKDMLAQKEPGSSIQIITKSQPDYIFGNLEGKDDTGIVVDGKHYEYSDLLAFNV</sequence>
<keyword evidence="2" id="KW-1185">Reference proteome</keyword>
<organism evidence="1 2">
    <name type="scientific">Lactobacillus corticis</name>
    <dbReference type="NCBI Taxonomy" id="2201249"/>
    <lineage>
        <taxon>Bacteria</taxon>
        <taxon>Bacillati</taxon>
        <taxon>Bacillota</taxon>
        <taxon>Bacilli</taxon>
        <taxon>Lactobacillales</taxon>
        <taxon>Lactobacillaceae</taxon>
        <taxon>Lactobacillus</taxon>
    </lineage>
</organism>
<reference evidence="1" key="1">
    <citation type="submission" date="2020-08" db="EMBL/GenBank/DDBJ databases">
        <title>Taxonomic study for Lactobacillus species isolated from hardwood bark.</title>
        <authorList>
            <person name="Tohno M."/>
            <person name="Tanizawa Y."/>
        </authorList>
    </citation>
    <scope>NUCLEOTIDE SEQUENCE</scope>
    <source>
        <strain evidence="1">B40</strain>
    </source>
</reference>